<dbReference type="PANTHER" id="PTHR10110:SF86">
    <property type="entry name" value="SODIUM_HYDROGEN EXCHANGER 7"/>
    <property type="match status" value="1"/>
</dbReference>
<evidence type="ECO:0000256" key="10">
    <source>
        <dbReference type="RuleBase" id="RU003722"/>
    </source>
</evidence>
<evidence type="ECO:0000256" key="5">
    <source>
        <dbReference type="ARBA" id="ARBA00022989"/>
    </source>
</evidence>
<feature type="transmembrane region" description="Helical" evidence="11">
    <location>
        <begin position="469"/>
        <end position="494"/>
    </location>
</feature>
<dbReference type="EMBL" id="HBIV01034391">
    <property type="protein sequence ID" value="CAE0672881.1"/>
    <property type="molecule type" value="Transcribed_RNA"/>
</dbReference>
<keyword evidence="8 11" id="KW-0472">Membrane</keyword>
<keyword evidence="7 10" id="KW-0406">Ion transport</keyword>
<comment type="subcellular location">
    <subcellularLocation>
        <location evidence="1">Cell membrane</location>
        <topology evidence="1">Multi-pass membrane protein</topology>
    </subcellularLocation>
</comment>
<feature type="transmembrane region" description="Helical" evidence="11">
    <location>
        <begin position="127"/>
        <end position="144"/>
    </location>
</feature>
<dbReference type="AlphaFoldDB" id="A0A7S3Z601"/>
<keyword evidence="4 10" id="KW-0812">Transmembrane</keyword>
<feature type="transmembrane region" description="Helical" evidence="11">
    <location>
        <begin position="313"/>
        <end position="343"/>
    </location>
</feature>
<keyword evidence="5 11" id="KW-1133">Transmembrane helix</keyword>
<dbReference type="GO" id="GO:0005886">
    <property type="term" value="C:plasma membrane"/>
    <property type="evidence" value="ECO:0007669"/>
    <property type="project" value="UniProtKB-SubCell"/>
</dbReference>
<dbReference type="InterPro" id="IPR018422">
    <property type="entry name" value="Cation/H_exchanger_CPA1"/>
</dbReference>
<dbReference type="NCBIfam" id="TIGR00840">
    <property type="entry name" value="b_cpa1"/>
    <property type="match status" value="1"/>
</dbReference>
<feature type="domain" description="Cation/H+ exchanger transmembrane" evidence="12">
    <location>
        <begin position="78"/>
        <end position="496"/>
    </location>
</feature>
<evidence type="ECO:0000256" key="4">
    <source>
        <dbReference type="ARBA" id="ARBA00022692"/>
    </source>
</evidence>
<evidence type="ECO:0000313" key="13">
    <source>
        <dbReference type="EMBL" id="CAE0672881.1"/>
    </source>
</evidence>
<keyword evidence="10" id="KW-0050">Antiport</keyword>
<feature type="transmembrane region" description="Helical" evidence="11">
    <location>
        <begin position="69"/>
        <end position="87"/>
    </location>
</feature>
<dbReference type="Pfam" id="PF00999">
    <property type="entry name" value="Na_H_Exchanger"/>
    <property type="match status" value="1"/>
</dbReference>
<evidence type="ECO:0000256" key="1">
    <source>
        <dbReference type="ARBA" id="ARBA00004651"/>
    </source>
</evidence>
<sequence>MAWSREDAALGAKQAFGRLAEVAANATDAITGVVKDPDAGANVGTESMLPGSDATATAAGAAHDNDAQIAMAAVFVVFLAISFEFVMDKFKLNFIPISVFWILLGAGTMWVVGQFETEKSTLLNPEIFFFLLIPPIIFNAGYGLEHSYFFGNFSAILGMAFFGSLITAVVIGTGLYLLVQSGIVGVAVSIGECFLFGALLSATDPVGVMSVLNSKAFKKLDKNIKTVIIGESMLNDAIAITLFKTFETMLLQTNGNNRIEIQQDIAFAIARFIYTAILSLFTGCAFGFGTSAISHSNPVLKKHPKIEMLLTVFSAYICYCLSEFTEASGMIAVFTCGLVMAHYHQYNMSDSARVAARELTGLSSLISEVVIYLFLGMTCTRSLEADTILFYDTSLIVSTYILCQVARAIAVFFVAIFVNYQSSDSPSHNPLSQSSDSLNWKEQVLLWFAGVRGAIPFALAVQIPGSSRGALVMATLALVIITTMLNGTLTAPLAQWLGLNKESNKSPGLVKNFSFQEVENLWADFDTMLSYYFGGELAKRRADAKRAMDESPIIEAERVQRVQAVH</sequence>
<dbReference type="PRINTS" id="PR01084">
    <property type="entry name" value="NAHEXCHNGR"/>
</dbReference>
<comment type="similarity">
    <text evidence="10">Belongs to the monovalent cation:proton antiporter 1 (CPA1) transporter (TC 2.A.36) family.</text>
</comment>
<keyword evidence="6" id="KW-0915">Sodium</keyword>
<organism evidence="13">
    <name type="scientific">Lotharella globosa</name>
    <dbReference type="NCBI Taxonomy" id="91324"/>
    <lineage>
        <taxon>Eukaryota</taxon>
        <taxon>Sar</taxon>
        <taxon>Rhizaria</taxon>
        <taxon>Cercozoa</taxon>
        <taxon>Chlorarachniophyceae</taxon>
        <taxon>Lotharella</taxon>
    </lineage>
</organism>
<evidence type="ECO:0000256" key="7">
    <source>
        <dbReference type="ARBA" id="ARBA00023065"/>
    </source>
</evidence>
<evidence type="ECO:0000259" key="12">
    <source>
        <dbReference type="Pfam" id="PF00999"/>
    </source>
</evidence>
<feature type="transmembrane region" description="Helical" evidence="11">
    <location>
        <begin position="156"/>
        <end position="177"/>
    </location>
</feature>
<feature type="transmembrane region" description="Helical" evidence="11">
    <location>
        <begin position="355"/>
        <end position="375"/>
    </location>
</feature>
<name>A0A7S3Z601_9EUKA</name>
<keyword evidence="3" id="KW-1003">Cell membrane</keyword>
<evidence type="ECO:0000256" key="11">
    <source>
        <dbReference type="SAM" id="Phobius"/>
    </source>
</evidence>
<dbReference type="GO" id="GO:0015385">
    <property type="term" value="F:sodium:proton antiporter activity"/>
    <property type="evidence" value="ECO:0007669"/>
    <property type="project" value="InterPro"/>
</dbReference>
<evidence type="ECO:0000256" key="8">
    <source>
        <dbReference type="ARBA" id="ARBA00023136"/>
    </source>
</evidence>
<dbReference type="Gene3D" id="6.10.140.1330">
    <property type="match status" value="1"/>
</dbReference>
<evidence type="ECO:0000256" key="6">
    <source>
        <dbReference type="ARBA" id="ARBA00023053"/>
    </source>
</evidence>
<dbReference type="GO" id="GO:0015386">
    <property type="term" value="F:potassium:proton antiporter activity"/>
    <property type="evidence" value="ECO:0007669"/>
    <property type="project" value="TreeGrafter"/>
</dbReference>
<dbReference type="GO" id="GO:0098719">
    <property type="term" value="P:sodium ion import across plasma membrane"/>
    <property type="evidence" value="ECO:0007669"/>
    <property type="project" value="TreeGrafter"/>
</dbReference>
<evidence type="ECO:0000256" key="2">
    <source>
        <dbReference type="ARBA" id="ARBA00022448"/>
    </source>
</evidence>
<feature type="transmembrane region" description="Helical" evidence="11">
    <location>
        <begin position="183"/>
        <end position="212"/>
    </location>
</feature>
<proteinExistence type="inferred from homology"/>
<protein>
    <recommendedName>
        <fullName evidence="10">Sodium/hydrogen exchanger</fullName>
    </recommendedName>
</protein>
<dbReference type="InterPro" id="IPR006153">
    <property type="entry name" value="Cation/H_exchanger_TM"/>
</dbReference>
<feature type="transmembrane region" description="Helical" evidence="11">
    <location>
        <begin position="272"/>
        <end position="293"/>
    </location>
</feature>
<evidence type="ECO:0000256" key="9">
    <source>
        <dbReference type="ARBA" id="ARBA00023201"/>
    </source>
</evidence>
<dbReference type="InterPro" id="IPR004709">
    <property type="entry name" value="NaH_exchanger"/>
</dbReference>
<keyword evidence="9 10" id="KW-0739">Sodium transport</keyword>
<evidence type="ECO:0000256" key="3">
    <source>
        <dbReference type="ARBA" id="ARBA00022475"/>
    </source>
</evidence>
<dbReference type="PANTHER" id="PTHR10110">
    <property type="entry name" value="SODIUM/HYDROGEN EXCHANGER"/>
    <property type="match status" value="1"/>
</dbReference>
<feature type="transmembrane region" description="Helical" evidence="11">
    <location>
        <begin position="94"/>
        <end position="115"/>
    </location>
</feature>
<reference evidence="13" key="1">
    <citation type="submission" date="2021-01" db="EMBL/GenBank/DDBJ databases">
        <authorList>
            <person name="Corre E."/>
            <person name="Pelletier E."/>
            <person name="Niang G."/>
            <person name="Scheremetjew M."/>
            <person name="Finn R."/>
            <person name="Kale V."/>
            <person name="Holt S."/>
            <person name="Cochrane G."/>
            <person name="Meng A."/>
            <person name="Brown T."/>
            <person name="Cohen L."/>
        </authorList>
    </citation>
    <scope>NUCLEOTIDE SEQUENCE</scope>
    <source>
        <strain evidence="13">CCCM811</strain>
    </source>
</reference>
<feature type="transmembrane region" description="Helical" evidence="11">
    <location>
        <begin position="395"/>
        <end position="418"/>
    </location>
</feature>
<accession>A0A7S3Z601</accession>
<feature type="transmembrane region" description="Helical" evidence="11">
    <location>
        <begin position="444"/>
        <end position="463"/>
    </location>
</feature>
<gene>
    <name evidence="13" type="ORF">LGLO00237_LOCUS24532</name>
</gene>
<keyword evidence="2 10" id="KW-0813">Transport</keyword>
<dbReference type="GO" id="GO:0051453">
    <property type="term" value="P:regulation of intracellular pH"/>
    <property type="evidence" value="ECO:0007669"/>
    <property type="project" value="TreeGrafter"/>
</dbReference>